<dbReference type="Proteomes" id="UP000504612">
    <property type="component" value="Unplaced"/>
</dbReference>
<dbReference type="PANTHER" id="PTHR14715:SF2">
    <property type="entry name" value="PROTEIN FAM124B"/>
    <property type="match status" value="1"/>
</dbReference>
<proteinExistence type="inferred from homology"/>
<organism evidence="3 4">
    <name type="scientific">Notechis scutatus</name>
    <name type="common">mainland tiger snake</name>
    <dbReference type="NCBI Taxonomy" id="8663"/>
    <lineage>
        <taxon>Eukaryota</taxon>
        <taxon>Metazoa</taxon>
        <taxon>Chordata</taxon>
        <taxon>Craniata</taxon>
        <taxon>Vertebrata</taxon>
        <taxon>Euteleostomi</taxon>
        <taxon>Lepidosauria</taxon>
        <taxon>Squamata</taxon>
        <taxon>Bifurcata</taxon>
        <taxon>Unidentata</taxon>
        <taxon>Episquamata</taxon>
        <taxon>Toxicofera</taxon>
        <taxon>Serpentes</taxon>
        <taxon>Colubroidea</taxon>
        <taxon>Elapidae</taxon>
        <taxon>Hydrophiinae</taxon>
        <taxon>Notechis</taxon>
    </lineage>
</organism>
<dbReference type="RefSeq" id="XP_026523780.1">
    <property type="nucleotide sequence ID" value="XM_026667995.1"/>
</dbReference>
<gene>
    <name evidence="4" type="primary">FAM124B</name>
</gene>
<evidence type="ECO:0000256" key="1">
    <source>
        <dbReference type="ARBA" id="ARBA00006440"/>
    </source>
</evidence>
<keyword evidence="3" id="KW-1185">Reference proteome</keyword>
<dbReference type="Pfam" id="PF15067">
    <property type="entry name" value="FAM124"/>
    <property type="match status" value="1"/>
</dbReference>
<dbReference type="InterPro" id="IPR029380">
    <property type="entry name" value="FAM124"/>
</dbReference>
<reference evidence="4" key="1">
    <citation type="submission" date="2025-08" db="UniProtKB">
        <authorList>
            <consortium name="RefSeq"/>
        </authorList>
    </citation>
    <scope>IDENTIFICATION</scope>
</reference>
<dbReference type="CTD" id="79843"/>
<evidence type="ECO:0000259" key="2">
    <source>
        <dbReference type="Pfam" id="PF15067"/>
    </source>
</evidence>
<dbReference type="InterPro" id="IPR046365">
    <property type="entry name" value="FAM124_dom"/>
</dbReference>
<dbReference type="PANTHER" id="PTHR14715">
    <property type="entry name" value="FAM124 DOMAIN-CONTAINING PROTEIN-RELATED"/>
    <property type="match status" value="1"/>
</dbReference>
<dbReference type="KEGG" id="nss:113412399"/>
<feature type="domain" description="FAM124" evidence="2">
    <location>
        <begin position="34"/>
        <end position="269"/>
    </location>
</feature>
<dbReference type="GO" id="GO:0005654">
    <property type="term" value="C:nucleoplasm"/>
    <property type="evidence" value="ECO:0007669"/>
    <property type="project" value="TreeGrafter"/>
</dbReference>
<evidence type="ECO:0000313" key="3">
    <source>
        <dbReference type="Proteomes" id="UP000504612"/>
    </source>
</evidence>
<comment type="similarity">
    <text evidence="1">Belongs to the FAM124 family.</text>
</comment>
<sequence length="487" mass="55318">MPRDAFPVEAAWSGRGPAGEGHSAMDVRGDSMRMAVHLLANTGHAIHLQQALDQLQEWISLDIRLFLVSERPSPIKYYETYHQKSSRFPSTSVLLFLHEDFGEERFFQVHDFFQHPPWQPVHIECPSRKLSYHAHLDHQDFYGLDEHMPVWGLRQVHYGMEILRVTLYCSFDNYEDAVRLYETILQKEATVQKSGFCAFLLYTTQSLVVQLCLKQLPLGMSVDLKESSVLQFKVYEIGELVPLLPNPCVPISNTRWQTEDYEGNKILLQVQNRVSKHKGTQSLPPNWSDNTDKKGSPHYYCDLCSSVPSVTPRTAVQQKNRTLRAMKNKNKSSRRMVQNPASLFSPSQSSFNSSSSLYNIAHSSLQDLGPSPMNLGTKLRHSSHELWLFQNKGEEEEETNVDTGKRVSPFKCANSTLDRFSKDLQKELLQSQAPSSFMGAGLGSEDRNSLLSSHVAEINKRSGFSHFQLSASGAIDGNEKDEEEFFI</sequence>
<dbReference type="AlphaFoldDB" id="A0A6J1U0A7"/>
<protein>
    <submittedName>
        <fullName evidence="4">Protein FAM124B</fullName>
    </submittedName>
</protein>
<accession>A0A6J1U0A7</accession>
<dbReference type="GeneID" id="113412399"/>
<name>A0A6J1U0A7_9SAUR</name>
<evidence type="ECO:0000313" key="4">
    <source>
        <dbReference type="RefSeq" id="XP_026523780.1"/>
    </source>
</evidence>